<sequence length="446" mass="49464">MTIDRRDFIRASAGAALGVSLWPEPLSAHDAAAADRVRLGFIGVGGRGTWLMRLALQREDCEVKAVCDIKPDRVARAQDLADEATGRRPRGFAEGEEDYLNLVERDDIDAVIIATPWTWHTPQAVAAMEAGKWVGVEVPAAMTVQGCWDLVNTSERTGMPCMILENVCYRRDVMAVLNMVRQGMFGELIHCQCGYQHDLRGIKFNPGAEFGPGANGEAEWRTEHSIRRNGDLYPTHGVGPVAKMLNINSGNRFLTLTSTATKSRGLHDYVVRVGSEVHPNSDIEFKLGDIVTTVIKCAGGESIVVSHDTNLPRPYSLMFRVQGTRGLWMNDGRSIYIEDVSPQPHRWEDFAGYQQRYDHPLWQRYEDRAAGSGHGGMDFFVLHAFVESFKRGVQPPIDVYDAAAWSVIAPLSETSVANGSAPVRFPDFTRGAWVTRREILGLSGEY</sequence>
<feature type="domain" description="Glycosyl hydrolase 109 C-terminal" evidence="7">
    <location>
        <begin position="174"/>
        <end position="349"/>
    </location>
</feature>
<dbReference type="Pfam" id="PF21252">
    <property type="entry name" value="Glyco_hydro_109_C"/>
    <property type="match status" value="1"/>
</dbReference>
<evidence type="ECO:0000256" key="5">
    <source>
        <dbReference type="ARBA" id="ARBA00023295"/>
    </source>
</evidence>
<dbReference type="AlphaFoldDB" id="A0AAE4Z6L6"/>
<dbReference type="InterPro" id="IPR000683">
    <property type="entry name" value="Gfo/Idh/MocA-like_OxRdtase_N"/>
</dbReference>
<comment type="similarity">
    <text evidence="2">Belongs to the Gfo/Idh/MocA family. Glycosyl hydrolase 109 subfamily.</text>
</comment>
<dbReference type="InterPro" id="IPR049303">
    <property type="entry name" value="Glyco_hydro_109_C"/>
</dbReference>
<reference evidence="8 9" key="1">
    <citation type="submission" date="2020-01" db="EMBL/GenBank/DDBJ databases">
        <title>Genomes assembled from Gulf of Kutch pelagic sediment metagenomes.</title>
        <authorList>
            <person name="Chandrashekar M."/>
            <person name="Mahajan M.S."/>
            <person name="Dave K.J."/>
            <person name="Vatsa P."/>
            <person name="Nathani N.M."/>
        </authorList>
    </citation>
    <scope>NUCLEOTIDE SEQUENCE [LARGE SCALE GENOMIC DNA]</scope>
    <source>
        <strain evidence="8">KS3-K002</strain>
    </source>
</reference>
<dbReference type="EMBL" id="JAACAK010000018">
    <property type="protein sequence ID" value="NIR73963.1"/>
    <property type="molecule type" value="Genomic_DNA"/>
</dbReference>
<gene>
    <name evidence="8" type="ORF">GWO12_02430</name>
</gene>
<dbReference type="PANTHER" id="PTHR43818">
    <property type="entry name" value="BCDNA.GH03377"/>
    <property type="match status" value="1"/>
</dbReference>
<evidence type="ECO:0000259" key="7">
    <source>
        <dbReference type="Pfam" id="PF21252"/>
    </source>
</evidence>
<accession>A0AAE4Z6L6</accession>
<protein>
    <submittedName>
        <fullName evidence="8">Gfo/Idh/MocA family oxidoreductase</fullName>
    </submittedName>
</protein>
<keyword evidence="3" id="KW-0378">Hydrolase</keyword>
<dbReference type="GO" id="GO:0000166">
    <property type="term" value="F:nucleotide binding"/>
    <property type="evidence" value="ECO:0007669"/>
    <property type="project" value="InterPro"/>
</dbReference>
<dbReference type="GO" id="GO:0016798">
    <property type="term" value="F:hydrolase activity, acting on glycosyl bonds"/>
    <property type="evidence" value="ECO:0007669"/>
    <property type="project" value="UniProtKB-KW"/>
</dbReference>
<dbReference type="PANTHER" id="PTHR43818:SF1">
    <property type="entry name" value="GLYCOSYL HYDROLASE FAMILY 109 PROTEIN"/>
    <property type="match status" value="1"/>
</dbReference>
<keyword evidence="5" id="KW-0326">Glycosidase</keyword>
<name>A0AAE4Z6L6_9BACT</name>
<dbReference type="InterPro" id="IPR006311">
    <property type="entry name" value="TAT_signal"/>
</dbReference>
<dbReference type="PROSITE" id="PS51318">
    <property type="entry name" value="TAT"/>
    <property type="match status" value="1"/>
</dbReference>
<feature type="domain" description="Gfo/Idh/MocA-like oxidoreductase N-terminal" evidence="6">
    <location>
        <begin position="38"/>
        <end position="162"/>
    </location>
</feature>
<comment type="cofactor">
    <cofactor evidence="1">
        <name>NAD(+)</name>
        <dbReference type="ChEBI" id="CHEBI:57540"/>
    </cofactor>
</comment>
<dbReference type="SUPFAM" id="SSF51735">
    <property type="entry name" value="NAD(P)-binding Rossmann-fold domains"/>
    <property type="match status" value="1"/>
</dbReference>
<dbReference type="Gene3D" id="3.30.360.10">
    <property type="entry name" value="Dihydrodipicolinate Reductase, domain 2"/>
    <property type="match status" value="1"/>
</dbReference>
<evidence type="ECO:0000259" key="6">
    <source>
        <dbReference type="Pfam" id="PF01408"/>
    </source>
</evidence>
<evidence type="ECO:0000313" key="8">
    <source>
        <dbReference type="EMBL" id="NIR73963.1"/>
    </source>
</evidence>
<dbReference type="Pfam" id="PF01408">
    <property type="entry name" value="GFO_IDH_MocA"/>
    <property type="match status" value="1"/>
</dbReference>
<evidence type="ECO:0000256" key="1">
    <source>
        <dbReference type="ARBA" id="ARBA00001911"/>
    </source>
</evidence>
<proteinExistence type="inferred from homology"/>
<evidence type="ECO:0000256" key="3">
    <source>
        <dbReference type="ARBA" id="ARBA00022801"/>
    </source>
</evidence>
<dbReference type="InterPro" id="IPR036291">
    <property type="entry name" value="NAD(P)-bd_dom_sf"/>
</dbReference>
<evidence type="ECO:0000313" key="9">
    <source>
        <dbReference type="Proteomes" id="UP000702544"/>
    </source>
</evidence>
<comment type="caution">
    <text evidence="8">The sequence shown here is derived from an EMBL/GenBank/DDBJ whole genome shotgun (WGS) entry which is preliminary data.</text>
</comment>
<evidence type="ECO:0000256" key="2">
    <source>
        <dbReference type="ARBA" id="ARBA00009329"/>
    </source>
</evidence>
<keyword evidence="4" id="KW-0520">NAD</keyword>
<dbReference type="Proteomes" id="UP000702544">
    <property type="component" value="Unassembled WGS sequence"/>
</dbReference>
<dbReference type="Gene3D" id="3.40.50.720">
    <property type="entry name" value="NAD(P)-binding Rossmann-like Domain"/>
    <property type="match status" value="1"/>
</dbReference>
<dbReference type="InterPro" id="IPR050463">
    <property type="entry name" value="Gfo/Idh/MocA_oxidrdct_glycsds"/>
</dbReference>
<organism evidence="8 9">
    <name type="scientific">Candidatus Kutchimonas denitrificans</name>
    <dbReference type="NCBI Taxonomy" id="3056748"/>
    <lineage>
        <taxon>Bacteria</taxon>
        <taxon>Pseudomonadati</taxon>
        <taxon>Gemmatimonadota</taxon>
        <taxon>Gemmatimonadia</taxon>
        <taxon>Candidatus Palauibacterales</taxon>
        <taxon>Candidatus Palauibacteraceae</taxon>
        <taxon>Candidatus Kutchimonas</taxon>
    </lineage>
</organism>
<evidence type="ECO:0000256" key="4">
    <source>
        <dbReference type="ARBA" id="ARBA00023027"/>
    </source>
</evidence>